<dbReference type="InterPro" id="IPR011701">
    <property type="entry name" value="MFS"/>
</dbReference>
<evidence type="ECO:0000259" key="7">
    <source>
        <dbReference type="PROSITE" id="PS50850"/>
    </source>
</evidence>
<name>A0A1Y5WUV7_KIBAR</name>
<dbReference type="Gene3D" id="1.20.1250.20">
    <property type="entry name" value="MFS general substrate transporter like domains"/>
    <property type="match status" value="1"/>
</dbReference>
<dbReference type="SUPFAM" id="SSF103473">
    <property type="entry name" value="MFS general substrate transporter"/>
    <property type="match status" value="1"/>
</dbReference>
<feature type="transmembrane region" description="Helical" evidence="5">
    <location>
        <begin position="399"/>
        <end position="421"/>
    </location>
</feature>
<dbReference type="PANTHER" id="PTHR42718">
    <property type="entry name" value="MAJOR FACILITATOR SUPERFAMILY MULTIDRUG TRANSPORTER MFSC"/>
    <property type="match status" value="1"/>
</dbReference>
<keyword evidence="9" id="KW-1185">Reference proteome</keyword>
<evidence type="ECO:0000256" key="5">
    <source>
        <dbReference type="SAM" id="Phobius"/>
    </source>
</evidence>
<feature type="transmembrane region" description="Helical" evidence="5">
    <location>
        <begin position="164"/>
        <end position="185"/>
    </location>
</feature>
<feature type="transmembrane region" description="Helical" evidence="5">
    <location>
        <begin position="106"/>
        <end position="128"/>
    </location>
</feature>
<dbReference type="Proteomes" id="UP000192674">
    <property type="component" value="Unassembled WGS sequence"/>
</dbReference>
<feature type="transmembrane region" description="Helical" evidence="5">
    <location>
        <begin position="328"/>
        <end position="346"/>
    </location>
</feature>
<feature type="transmembrane region" description="Helical" evidence="5">
    <location>
        <begin position="297"/>
        <end position="316"/>
    </location>
</feature>
<dbReference type="AlphaFoldDB" id="A0A1Y5WUV7"/>
<dbReference type="EMBL" id="FWXV01000001">
    <property type="protein sequence ID" value="SMC52808.1"/>
    <property type="molecule type" value="Genomic_DNA"/>
</dbReference>
<feature type="transmembrane region" description="Helical" evidence="5">
    <location>
        <begin position="433"/>
        <end position="453"/>
    </location>
</feature>
<evidence type="ECO:0000256" key="6">
    <source>
        <dbReference type="SAM" id="SignalP"/>
    </source>
</evidence>
<feature type="transmembrane region" description="Helical" evidence="5">
    <location>
        <begin position="221"/>
        <end position="242"/>
    </location>
</feature>
<accession>A0A1Y5WUV7</accession>
<feature type="transmembrane region" description="Helical" evidence="5">
    <location>
        <begin position="135"/>
        <end position="158"/>
    </location>
</feature>
<keyword evidence="6" id="KW-0732">Signal</keyword>
<proteinExistence type="predicted"/>
<protein>
    <submittedName>
        <fullName evidence="8">Major Facilitator Superfamily protein</fullName>
    </submittedName>
</protein>
<evidence type="ECO:0000256" key="3">
    <source>
        <dbReference type="ARBA" id="ARBA00022989"/>
    </source>
</evidence>
<dbReference type="PRINTS" id="PR01036">
    <property type="entry name" value="TCRTETB"/>
</dbReference>
<evidence type="ECO:0000256" key="1">
    <source>
        <dbReference type="ARBA" id="ARBA00004651"/>
    </source>
</evidence>
<dbReference type="InterPro" id="IPR036259">
    <property type="entry name" value="MFS_trans_sf"/>
</dbReference>
<dbReference type="GO" id="GO:0005886">
    <property type="term" value="C:plasma membrane"/>
    <property type="evidence" value="ECO:0007669"/>
    <property type="project" value="UniProtKB-SubCell"/>
</dbReference>
<comment type="subcellular location">
    <subcellularLocation>
        <location evidence="1">Cell membrane</location>
        <topology evidence="1">Multi-pass membrane protein</topology>
    </subcellularLocation>
</comment>
<feature type="transmembrane region" description="Helical" evidence="5">
    <location>
        <begin position="47"/>
        <end position="65"/>
    </location>
</feature>
<feature type="signal peptide" evidence="6">
    <location>
        <begin position="1"/>
        <end position="28"/>
    </location>
</feature>
<keyword evidence="2 5" id="KW-0812">Transmembrane</keyword>
<feature type="transmembrane region" description="Helical" evidence="5">
    <location>
        <begin position="263"/>
        <end position="285"/>
    </location>
</feature>
<feature type="transmembrane region" description="Helical" evidence="5">
    <location>
        <begin position="197"/>
        <end position="215"/>
    </location>
</feature>
<gene>
    <name evidence="8" type="ORF">SAMN05661093_00381</name>
</gene>
<feature type="transmembrane region" description="Helical" evidence="5">
    <location>
        <begin position="358"/>
        <end position="378"/>
    </location>
</feature>
<dbReference type="CDD" id="cd17321">
    <property type="entry name" value="MFS_MMR_MDR_like"/>
    <property type="match status" value="1"/>
</dbReference>
<keyword evidence="3 5" id="KW-1133">Transmembrane helix</keyword>
<dbReference type="GO" id="GO:0022857">
    <property type="term" value="F:transmembrane transporter activity"/>
    <property type="evidence" value="ECO:0007669"/>
    <property type="project" value="InterPro"/>
</dbReference>
<keyword evidence="4 5" id="KW-0472">Membrane</keyword>
<evidence type="ECO:0000313" key="9">
    <source>
        <dbReference type="Proteomes" id="UP000192674"/>
    </source>
</evidence>
<dbReference type="InterPro" id="IPR020846">
    <property type="entry name" value="MFS_dom"/>
</dbReference>
<evidence type="ECO:0000256" key="2">
    <source>
        <dbReference type="ARBA" id="ARBA00022692"/>
    </source>
</evidence>
<feature type="transmembrane region" description="Helical" evidence="5">
    <location>
        <begin position="77"/>
        <end position="100"/>
    </location>
</feature>
<dbReference type="PANTHER" id="PTHR42718:SF49">
    <property type="entry name" value="EXPORT PROTEIN"/>
    <property type="match status" value="1"/>
</dbReference>
<feature type="chain" id="PRO_5039691677" evidence="6">
    <location>
        <begin position="29"/>
        <end position="465"/>
    </location>
</feature>
<reference evidence="8 9" key="1">
    <citation type="submission" date="2017-04" db="EMBL/GenBank/DDBJ databases">
        <authorList>
            <person name="Afonso C.L."/>
            <person name="Miller P.J."/>
            <person name="Scott M.A."/>
            <person name="Spackman E."/>
            <person name="Goraichik I."/>
            <person name="Dimitrov K.M."/>
            <person name="Suarez D.L."/>
            <person name="Swayne D.E."/>
        </authorList>
    </citation>
    <scope>NUCLEOTIDE SEQUENCE [LARGE SCALE GENOMIC DNA]</scope>
    <source>
        <strain evidence="8 9">DSM 43828</strain>
    </source>
</reference>
<dbReference type="Gene3D" id="1.20.1720.10">
    <property type="entry name" value="Multidrug resistance protein D"/>
    <property type="match status" value="1"/>
</dbReference>
<feature type="domain" description="Major facilitator superfamily (MFS) profile" evidence="7">
    <location>
        <begin position="11"/>
        <end position="457"/>
    </location>
</feature>
<organism evidence="8 9">
    <name type="scientific">Kibdelosporangium aridum</name>
    <dbReference type="NCBI Taxonomy" id="2030"/>
    <lineage>
        <taxon>Bacteria</taxon>
        <taxon>Bacillati</taxon>
        <taxon>Actinomycetota</taxon>
        <taxon>Actinomycetes</taxon>
        <taxon>Pseudonocardiales</taxon>
        <taxon>Pseudonocardiaceae</taxon>
        <taxon>Kibdelosporangium</taxon>
    </lineage>
</organism>
<evidence type="ECO:0000313" key="8">
    <source>
        <dbReference type="EMBL" id="SMC52808.1"/>
    </source>
</evidence>
<dbReference type="Pfam" id="PF07690">
    <property type="entry name" value="MFS_1"/>
    <property type="match status" value="1"/>
</dbReference>
<dbReference type="PROSITE" id="PS50850">
    <property type="entry name" value="MFS"/>
    <property type="match status" value="1"/>
</dbReference>
<evidence type="ECO:0000256" key="4">
    <source>
        <dbReference type="ARBA" id="ARBA00023136"/>
    </source>
</evidence>
<sequence>MVTVQPRRFLILTAVLLSTLSLSLTVAAASVALPSIATDLRAGLADTQWIVNGYIATFASFMLAAGSLADRIGRRRVFTAGVAVFAVAGALSAAAWNVVLLDVLRLIAGVGGAAAASSGVAILASAFGGPARIRAFGLLGTTLGIGLSFGPTIAGLLIDWLGWRAVFGAPAIAVLIVLFLAPTLPESRAPGSRSVDWAGTTSFTLSLLLLVFAFIEGPESGWSSAVILAAFIGSAVLMAVFVAVERRQQHPMFDLSLLTNPRFIGLSLAGAAILSIPFPLVVYLPSYLTNVLGMSPGAAGATLLLLTGPVLILPMLGSVITKWITPRAVVVLAVALAAIGAGWLTVLEPDASLTTLAGPLLTIGLGFGVATGLVDGVAIGSVHPDRAGTAAGMFNTVRLAIETIAIAVVGAVLAGSTGGRLAEPGFTSGMNTVLWWMAGIGTALAIALVPVLLRKSRATELAVAS</sequence>